<dbReference type="KEGG" id="pre:PCA10_35190"/>
<dbReference type="PANTHER" id="PTHR30537">
    <property type="entry name" value="HTH-TYPE TRANSCRIPTIONAL REGULATOR"/>
    <property type="match status" value="1"/>
</dbReference>
<dbReference type="InterPro" id="IPR036390">
    <property type="entry name" value="WH_DNA-bd_sf"/>
</dbReference>
<dbReference type="InterPro" id="IPR036388">
    <property type="entry name" value="WH-like_DNA-bd_sf"/>
</dbReference>
<evidence type="ECO:0000256" key="3">
    <source>
        <dbReference type="ARBA" id="ARBA00023125"/>
    </source>
</evidence>
<evidence type="ECO:0000256" key="2">
    <source>
        <dbReference type="ARBA" id="ARBA00023015"/>
    </source>
</evidence>
<dbReference type="Gene3D" id="1.10.10.10">
    <property type="entry name" value="Winged helix-like DNA-binding domain superfamily/Winged helix DNA-binding domain"/>
    <property type="match status" value="1"/>
</dbReference>
<organism evidence="6 7">
    <name type="scientific">Metapseudomonas resinovorans NBRC 106553</name>
    <dbReference type="NCBI Taxonomy" id="1245471"/>
    <lineage>
        <taxon>Bacteria</taxon>
        <taxon>Pseudomonadati</taxon>
        <taxon>Pseudomonadota</taxon>
        <taxon>Gammaproteobacteria</taxon>
        <taxon>Pseudomonadales</taxon>
        <taxon>Pseudomonadaceae</taxon>
        <taxon>Metapseudomonas</taxon>
    </lineage>
</organism>
<gene>
    <name evidence="6" type="ORF">PCA10_35190</name>
</gene>
<dbReference type="InterPro" id="IPR005119">
    <property type="entry name" value="LysR_subst-bd"/>
</dbReference>
<accession>S6AX86</accession>
<feature type="domain" description="HTH lysR-type" evidence="5">
    <location>
        <begin position="1"/>
        <end position="59"/>
    </location>
</feature>
<dbReference type="eggNOG" id="COG0583">
    <property type="taxonomic scope" value="Bacteria"/>
</dbReference>
<dbReference type="PATRIC" id="fig|1245471.3.peg.3560"/>
<evidence type="ECO:0000256" key="4">
    <source>
        <dbReference type="ARBA" id="ARBA00023163"/>
    </source>
</evidence>
<evidence type="ECO:0000259" key="5">
    <source>
        <dbReference type="PROSITE" id="PS50931"/>
    </source>
</evidence>
<dbReference type="CDD" id="cd08422">
    <property type="entry name" value="PBP2_CrgA_like"/>
    <property type="match status" value="1"/>
</dbReference>
<dbReference type="InterPro" id="IPR000847">
    <property type="entry name" value="LysR_HTH_N"/>
</dbReference>
<dbReference type="PRINTS" id="PR00039">
    <property type="entry name" value="HTHLYSR"/>
</dbReference>
<evidence type="ECO:0000313" key="7">
    <source>
        <dbReference type="Proteomes" id="UP000015503"/>
    </source>
</evidence>
<dbReference type="Pfam" id="PF03466">
    <property type="entry name" value="LysR_substrate"/>
    <property type="match status" value="1"/>
</dbReference>
<reference evidence="6 7" key="1">
    <citation type="journal article" date="2013" name="Genome Announc.">
        <title>Complete Genome Sequence of the Carbazole Degrader Pseudomonas resinovorans Strain CA10 (NBRC 106553).</title>
        <authorList>
            <person name="Shintani M."/>
            <person name="Hosoyama A."/>
            <person name="Ohji S."/>
            <person name="Tsuchikane K."/>
            <person name="Takarada H."/>
            <person name="Yamazoe A."/>
            <person name="Fujita N."/>
            <person name="Nojiri H."/>
        </authorList>
    </citation>
    <scope>NUCLEOTIDE SEQUENCE [LARGE SCALE GENOMIC DNA]</scope>
    <source>
        <strain evidence="6 7">NBRC 106553</strain>
    </source>
</reference>
<dbReference type="GO" id="GO:0006351">
    <property type="term" value="P:DNA-templated transcription"/>
    <property type="evidence" value="ECO:0007669"/>
    <property type="project" value="TreeGrafter"/>
</dbReference>
<keyword evidence="3" id="KW-0238">DNA-binding</keyword>
<dbReference type="GO" id="GO:0003700">
    <property type="term" value="F:DNA-binding transcription factor activity"/>
    <property type="evidence" value="ECO:0007669"/>
    <property type="project" value="InterPro"/>
</dbReference>
<dbReference type="HOGENOM" id="CLU_039613_16_1_6"/>
<keyword evidence="7" id="KW-1185">Reference proteome</keyword>
<dbReference type="PROSITE" id="PS50931">
    <property type="entry name" value="HTH_LYSR"/>
    <property type="match status" value="1"/>
</dbReference>
<evidence type="ECO:0000313" key="6">
    <source>
        <dbReference type="EMBL" id="BAN49251.1"/>
    </source>
</evidence>
<dbReference type="FunFam" id="1.10.10.10:FF:000001">
    <property type="entry name" value="LysR family transcriptional regulator"/>
    <property type="match status" value="1"/>
</dbReference>
<dbReference type="Gene3D" id="3.40.190.290">
    <property type="match status" value="1"/>
</dbReference>
<dbReference type="SUPFAM" id="SSF46785">
    <property type="entry name" value="Winged helix' DNA-binding domain"/>
    <property type="match status" value="1"/>
</dbReference>
<keyword evidence="4" id="KW-0804">Transcription</keyword>
<sequence length="312" mass="33643">METLANLESFVRSAECGSFSAAARRLGLTPAAISRNVAQLEANLGVRLFQRSTRRLTLTEAGERFLGNVGGGLESIQAAIADLTSSAGAPAGVLRLSAAPAFGRDFLLPLMPGFLARYPAVTPEWHFDNRQVELIADGFDAAIGGGIELSPGVVARELAPAHLVLVAAPGYLVGRPVPKRPEQLAEFDQLAMRSTQSGKVRSWMLQGPKGERMPLEQRPRMLVNDPQALCSSALLGLGVALLAVPDVLEHLESGALVRLLPDWHVDAGPISLYFASQKLLPAKTRAFVDHLVEHAREQQWPRRFDARGRGLI</sequence>
<evidence type="ECO:0000256" key="1">
    <source>
        <dbReference type="ARBA" id="ARBA00009437"/>
    </source>
</evidence>
<dbReference type="STRING" id="1245471.PCA10_35190"/>
<dbReference type="RefSeq" id="WP_016493395.1">
    <property type="nucleotide sequence ID" value="NC_021499.1"/>
</dbReference>
<dbReference type="Pfam" id="PF00126">
    <property type="entry name" value="HTH_1"/>
    <property type="match status" value="1"/>
</dbReference>
<comment type="similarity">
    <text evidence="1">Belongs to the LysR transcriptional regulatory family.</text>
</comment>
<dbReference type="GO" id="GO:0043565">
    <property type="term" value="F:sequence-specific DNA binding"/>
    <property type="evidence" value="ECO:0007669"/>
    <property type="project" value="TreeGrafter"/>
</dbReference>
<dbReference type="AlphaFoldDB" id="S6AX86"/>
<dbReference type="SUPFAM" id="SSF53850">
    <property type="entry name" value="Periplasmic binding protein-like II"/>
    <property type="match status" value="1"/>
</dbReference>
<dbReference type="Proteomes" id="UP000015503">
    <property type="component" value="Chromosome"/>
</dbReference>
<name>S6AX86_METRE</name>
<dbReference type="InterPro" id="IPR058163">
    <property type="entry name" value="LysR-type_TF_proteobact-type"/>
</dbReference>
<keyword evidence="2" id="KW-0805">Transcription regulation</keyword>
<protein>
    <submittedName>
        <fullName evidence="6">Putative LysR family transcriptional regulator</fullName>
    </submittedName>
</protein>
<dbReference type="EMBL" id="AP013068">
    <property type="protein sequence ID" value="BAN49251.1"/>
    <property type="molecule type" value="Genomic_DNA"/>
</dbReference>
<dbReference type="OrthoDB" id="9786526at2"/>
<proteinExistence type="inferred from homology"/>
<dbReference type="PANTHER" id="PTHR30537:SF72">
    <property type="entry name" value="LYSR FAMILY TRANSCRIPTIONAL REGULATOR"/>
    <property type="match status" value="1"/>
</dbReference>